<dbReference type="RefSeq" id="WP_230106151.1">
    <property type="nucleotide sequence ID" value="NZ_AP024845.1"/>
</dbReference>
<name>A0ABN6YW55_9FIRM</name>
<dbReference type="EMBL" id="AP027742">
    <property type="protein sequence ID" value="BDZ77554.1"/>
    <property type="molecule type" value="Genomic_DNA"/>
</dbReference>
<proteinExistence type="predicted"/>
<evidence type="ECO:0000313" key="4">
    <source>
        <dbReference type="Proteomes" id="UP001305815"/>
    </source>
</evidence>
<keyword evidence="1" id="KW-0812">Transmembrane</keyword>
<keyword evidence="4" id="KW-1185">Reference proteome</keyword>
<organism evidence="3 4">
    <name type="scientific">Claveliimonas bilis</name>
    <dbReference type="NCBI Taxonomy" id="3028070"/>
    <lineage>
        <taxon>Bacteria</taxon>
        <taxon>Bacillati</taxon>
        <taxon>Bacillota</taxon>
        <taxon>Clostridia</taxon>
        <taxon>Lachnospirales</taxon>
        <taxon>Lachnospiraceae</taxon>
        <taxon>Claveliimonas</taxon>
    </lineage>
</organism>
<protein>
    <recommendedName>
        <fullName evidence="2">RND related barrel-sandwich hybrid domain-containing protein</fullName>
    </recommendedName>
</protein>
<feature type="domain" description="RND related barrel-sandwich hybrid" evidence="2">
    <location>
        <begin position="69"/>
        <end position="238"/>
    </location>
</feature>
<sequence>MTGNEINNIQVYRKKWNINIGVIIFGVIFVYLVVTVLMYATAKHVSSYEVREGSILKDTSYTGLVLREETVIGAEADGYINYFAPEGSKVGRKTNVYSISSEKLDFSGQENTEESEDSGLTSEERDSIIQKAQSFSENFQNNKYEDTYTFKDSIENILSSSTAQSRQAQLSAMIESGQEGLTTYVASDDGIIVYSVDGYEDLAMDQVTADMISRADYQKTELFNNTKVKSGDPAYKLVTNEEWTLVIQLDEEMTKELADTTSVKVRFTKDDQTTWAGFQIYNTEDADLGFLTFDHSMVRYVGERFLDIELILEDETGLKIPKSSVTEKEFYIIPEDYITLGGNSSQSGVLVQSDGEDASFHAVDVYYRDSETGMVYLNMDELKKGDVLIKPDSADTYTISEKASLQGVYNINKGYAEFKPVEILCESEEYYIVKSGNDYGLTNYDHIALDGSEIQENELVM</sequence>
<feature type="transmembrane region" description="Helical" evidence="1">
    <location>
        <begin position="20"/>
        <end position="40"/>
    </location>
</feature>
<evidence type="ECO:0000313" key="3">
    <source>
        <dbReference type="EMBL" id="BDZ77554.1"/>
    </source>
</evidence>
<keyword evidence="1" id="KW-1133">Transmembrane helix</keyword>
<accession>A0ABN6YW55</accession>
<evidence type="ECO:0000259" key="2">
    <source>
        <dbReference type="Pfam" id="PF26018"/>
    </source>
</evidence>
<reference evidence="4" key="1">
    <citation type="journal article" date="2023" name="Int. J. Syst. Evol. Microbiol.">
        <title>Claveliimonas bilis gen. nov., sp. nov., deoxycholic acid-producing bacteria isolated from human faeces, and reclassification of Sellimonas monacensis Zenner et al. 2021 as Claveliimonas monacensis comb. nov.</title>
        <authorList>
            <person name="Hisatomi A."/>
            <person name="Kastawa N.W.E.P.G."/>
            <person name="Song I."/>
            <person name="Ohkuma M."/>
            <person name="Fukiya S."/>
            <person name="Sakamoto M."/>
        </authorList>
    </citation>
    <scope>NUCLEOTIDE SEQUENCE [LARGE SCALE GENOMIC DNA]</scope>
    <source>
        <strain evidence="4">12BBH14</strain>
    </source>
</reference>
<keyword evidence="1" id="KW-0472">Membrane</keyword>
<dbReference type="Pfam" id="PF26018">
    <property type="entry name" value="BSH_RND_rel"/>
    <property type="match status" value="1"/>
</dbReference>
<dbReference type="InterPro" id="IPR058709">
    <property type="entry name" value="BSH_RND-rel"/>
</dbReference>
<gene>
    <name evidence="3" type="ORF">Lac1_17370</name>
</gene>
<evidence type="ECO:0000256" key="1">
    <source>
        <dbReference type="SAM" id="Phobius"/>
    </source>
</evidence>
<dbReference type="Proteomes" id="UP001305815">
    <property type="component" value="Chromosome"/>
</dbReference>